<dbReference type="InParanoid" id="A0A2G5C2D8"/>
<dbReference type="AlphaFoldDB" id="A0A2G5C2D8"/>
<feature type="region of interest" description="Disordered" evidence="1">
    <location>
        <begin position="88"/>
        <end position="111"/>
    </location>
</feature>
<reference evidence="3 4" key="1">
    <citation type="submission" date="2017-09" db="EMBL/GenBank/DDBJ databases">
        <title>WGS assembly of Aquilegia coerulea Goldsmith.</title>
        <authorList>
            <person name="Hodges S."/>
            <person name="Kramer E."/>
            <person name="Nordborg M."/>
            <person name="Tomkins J."/>
            <person name="Borevitz J."/>
            <person name="Derieg N."/>
            <person name="Yan J."/>
            <person name="Mihaltcheva S."/>
            <person name="Hayes R.D."/>
            <person name="Rokhsar D."/>
        </authorList>
    </citation>
    <scope>NUCLEOTIDE SEQUENCE [LARGE SCALE GENOMIC DNA]</scope>
    <source>
        <strain evidence="4">cv. Goldsmith</strain>
    </source>
</reference>
<evidence type="ECO:0000256" key="2">
    <source>
        <dbReference type="SAM" id="SignalP"/>
    </source>
</evidence>
<keyword evidence="2" id="KW-0732">Signal</keyword>
<dbReference type="EMBL" id="KZ305131">
    <property type="protein sequence ID" value="PIA25411.1"/>
    <property type="molecule type" value="Genomic_DNA"/>
</dbReference>
<evidence type="ECO:0008006" key="5">
    <source>
        <dbReference type="Google" id="ProtNLM"/>
    </source>
</evidence>
<evidence type="ECO:0000313" key="4">
    <source>
        <dbReference type="Proteomes" id="UP000230069"/>
    </source>
</evidence>
<keyword evidence="4" id="KW-1185">Reference proteome</keyword>
<evidence type="ECO:0000313" key="3">
    <source>
        <dbReference type="EMBL" id="PIA25411.1"/>
    </source>
</evidence>
<protein>
    <recommendedName>
        <fullName evidence="5">Membrane lipoprotein</fullName>
    </recommendedName>
</protein>
<evidence type="ECO:0000256" key="1">
    <source>
        <dbReference type="SAM" id="MobiDB-lite"/>
    </source>
</evidence>
<accession>A0A2G5C2D8</accession>
<gene>
    <name evidence="3" type="ORF">AQUCO_11500008v1</name>
</gene>
<dbReference type="Proteomes" id="UP000230069">
    <property type="component" value="Unassembled WGS sequence"/>
</dbReference>
<sequence>MATATNILARSTITATLLLSLMLLACSITGVKSQGGGGAGDITCYSKCGTDIAKCWPTCSLKGPAVATCMTTCITQGVQCIFDCKKKPGPSPSPPAPPRHKTKQQTKLIGN</sequence>
<organism evidence="3 4">
    <name type="scientific">Aquilegia coerulea</name>
    <name type="common">Rocky mountain columbine</name>
    <dbReference type="NCBI Taxonomy" id="218851"/>
    <lineage>
        <taxon>Eukaryota</taxon>
        <taxon>Viridiplantae</taxon>
        <taxon>Streptophyta</taxon>
        <taxon>Embryophyta</taxon>
        <taxon>Tracheophyta</taxon>
        <taxon>Spermatophyta</taxon>
        <taxon>Magnoliopsida</taxon>
        <taxon>Ranunculales</taxon>
        <taxon>Ranunculaceae</taxon>
        <taxon>Thalictroideae</taxon>
        <taxon>Aquilegia</taxon>
    </lineage>
</organism>
<proteinExistence type="predicted"/>
<feature type="signal peptide" evidence="2">
    <location>
        <begin position="1"/>
        <end position="33"/>
    </location>
</feature>
<feature type="chain" id="PRO_5013922324" description="Membrane lipoprotein" evidence="2">
    <location>
        <begin position="34"/>
        <end position="111"/>
    </location>
</feature>
<name>A0A2G5C2D8_AQUCA</name>